<dbReference type="PANTHER" id="PTHR28180">
    <property type="entry name" value="CONSERVED MITOCHONDRIAL PROTEIN-RELATED"/>
    <property type="match status" value="1"/>
</dbReference>
<dbReference type="InterPro" id="IPR029032">
    <property type="entry name" value="AhpD-like"/>
</dbReference>
<dbReference type="Gene3D" id="1.20.1290.10">
    <property type="entry name" value="AhpD-like"/>
    <property type="match status" value="1"/>
</dbReference>
<sequence length="166" mass="18256">MSAATRTTPSFLRGMQGIYPPSSSSKLWKNPWYILASVAFSAANEPEGVPIVFQYALQGVEGKDRITLARKTRDAIFKSGELKEREVLRDTSKSIAAHAASGKAFFEELYGNTAIEVQGLLDRVYPNFGYGLTYSFYLSLQNQQVLTALETSYTLLAALISKSIGI</sequence>
<gene>
    <name evidence="1" type="ORF">WG66_805</name>
</gene>
<dbReference type="AlphaFoldDB" id="A0A0W0GDL3"/>
<proteinExistence type="predicted"/>
<dbReference type="PANTHER" id="PTHR28180:SF2">
    <property type="entry name" value="PEROXISOMAL PROTEIN 2"/>
    <property type="match status" value="1"/>
</dbReference>
<dbReference type="InterPro" id="IPR052999">
    <property type="entry name" value="PTS1_Protein"/>
</dbReference>
<organism evidence="1 2">
    <name type="scientific">Moniliophthora roreri</name>
    <name type="common">Frosty pod rot fungus</name>
    <name type="synonym">Monilia roreri</name>
    <dbReference type="NCBI Taxonomy" id="221103"/>
    <lineage>
        <taxon>Eukaryota</taxon>
        <taxon>Fungi</taxon>
        <taxon>Dikarya</taxon>
        <taxon>Basidiomycota</taxon>
        <taxon>Agaricomycotina</taxon>
        <taxon>Agaricomycetes</taxon>
        <taxon>Agaricomycetidae</taxon>
        <taxon>Agaricales</taxon>
        <taxon>Marasmiineae</taxon>
        <taxon>Marasmiaceae</taxon>
        <taxon>Moniliophthora</taxon>
    </lineage>
</organism>
<evidence type="ECO:0000313" key="1">
    <source>
        <dbReference type="EMBL" id="KTB46616.1"/>
    </source>
</evidence>
<dbReference type="Proteomes" id="UP000054988">
    <property type="component" value="Unassembled WGS sequence"/>
</dbReference>
<reference evidence="1 2" key="1">
    <citation type="submission" date="2015-12" db="EMBL/GenBank/DDBJ databases">
        <title>Draft genome sequence of Moniliophthora roreri, the causal agent of frosty pod rot of cacao.</title>
        <authorList>
            <person name="Aime M.C."/>
            <person name="Diaz-Valderrama J.R."/>
            <person name="Kijpornyongpan T."/>
            <person name="Phillips-Mora W."/>
        </authorList>
    </citation>
    <scope>NUCLEOTIDE SEQUENCE [LARGE SCALE GENOMIC DNA]</scope>
    <source>
        <strain evidence="1 2">MCA 2952</strain>
    </source>
</reference>
<accession>A0A0W0GDL3</accession>
<protein>
    <submittedName>
        <fullName evidence="1">Uncharacterized protein</fullName>
    </submittedName>
</protein>
<evidence type="ECO:0000313" key="2">
    <source>
        <dbReference type="Proteomes" id="UP000054988"/>
    </source>
</evidence>
<dbReference type="EMBL" id="LATX01000308">
    <property type="protein sequence ID" value="KTB46616.1"/>
    <property type="molecule type" value="Genomic_DNA"/>
</dbReference>
<name>A0A0W0GDL3_MONRR</name>
<comment type="caution">
    <text evidence="1">The sequence shown here is derived from an EMBL/GenBank/DDBJ whole genome shotgun (WGS) entry which is preliminary data.</text>
</comment>